<sequence>MGRVAPIGSDIANLMFEACTDALDTGIVVFSKSDHILAASKNAGNFFPVSDEFLRPGTSLRAFLIALFEVGAAGSAPPLVSQPGLSRDKWVSERIAAMWHERGEHETRVGRDRVLSLTTRRLASGLGILMARDVSAHRKMEDRWRSDLERVAMTEEILDNLPSMLFVLDRNLAFVAVNKAYGRLHRQPPESLIDRRLADVVAPELAERHEAELREVLATGKVSVSRAYADVDGERLLLLTQRFRLGNPGNYVVVTVQQPLAESGDASGIIPEIVAPLPDAKDAELQFEEDVEAAFEPAPAGASSVLVISSDQQFGRALNDALHAFRFDACHAGGFNEAREIVQAASEVGLSVDLIMADDADVELAGLASLGIQVLPISRARPVHFAVAEAAAAVTHRSRSISVEIDPDYLPEFPEPGHIPEPSGFDVDLLVVEDNPVNQEVYAQILGTLGISYELARDGAEALRLWDLLHPSLVFMDLGLPDMTGCEVAQRIRSLESGAQRTSIVGVMPRPSQEKHDMCLACGMDETIVKPLSVETIESLYKRHMLVLLDQHQELVAGG</sequence>
<keyword evidence="7" id="KW-1185">Reference proteome</keyword>
<dbReference type="InterPro" id="IPR013656">
    <property type="entry name" value="PAS_4"/>
</dbReference>
<accession>A0ABV2J3C0</accession>
<feature type="domain" description="PAS" evidence="5">
    <location>
        <begin position="150"/>
        <end position="220"/>
    </location>
</feature>
<dbReference type="SUPFAM" id="SSF55785">
    <property type="entry name" value="PYP-like sensor domain (PAS domain)"/>
    <property type="match status" value="1"/>
</dbReference>
<evidence type="ECO:0000313" key="6">
    <source>
        <dbReference type="EMBL" id="MET3615231.1"/>
    </source>
</evidence>
<dbReference type="InterPro" id="IPR035965">
    <property type="entry name" value="PAS-like_dom_sf"/>
</dbReference>
<dbReference type="SMART" id="SM00448">
    <property type="entry name" value="REC"/>
    <property type="match status" value="1"/>
</dbReference>
<evidence type="ECO:0000313" key="7">
    <source>
        <dbReference type="Proteomes" id="UP001549047"/>
    </source>
</evidence>
<evidence type="ECO:0000256" key="2">
    <source>
        <dbReference type="ARBA" id="ARBA00023012"/>
    </source>
</evidence>
<dbReference type="SUPFAM" id="SSF52172">
    <property type="entry name" value="CheY-like"/>
    <property type="match status" value="1"/>
</dbReference>
<dbReference type="PANTHER" id="PTHR45339">
    <property type="entry name" value="HYBRID SIGNAL TRANSDUCTION HISTIDINE KINASE J"/>
    <property type="match status" value="1"/>
</dbReference>
<dbReference type="PANTHER" id="PTHR45339:SF1">
    <property type="entry name" value="HYBRID SIGNAL TRANSDUCTION HISTIDINE KINASE J"/>
    <property type="match status" value="1"/>
</dbReference>
<feature type="domain" description="Response regulatory" evidence="4">
    <location>
        <begin position="428"/>
        <end position="545"/>
    </location>
</feature>
<evidence type="ECO:0000256" key="1">
    <source>
        <dbReference type="ARBA" id="ARBA00022553"/>
    </source>
</evidence>
<comment type="caution">
    <text evidence="6">The sequence shown here is derived from an EMBL/GenBank/DDBJ whole genome shotgun (WGS) entry which is preliminary data.</text>
</comment>
<dbReference type="RefSeq" id="WP_354557708.1">
    <property type="nucleotide sequence ID" value="NZ_JBEPMB010000006.1"/>
</dbReference>
<dbReference type="EMBL" id="JBEPMB010000006">
    <property type="protein sequence ID" value="MET3615231.1"/>
    <property type="molecule type" value="Genomic_DNA"/>
</dbReference>
<dbReference type="InterPro" id="IPR000014">
    <property type="entry name" value="PAS"/>
</dbReference>
<keyword evidence="1 3" id="KW-0597">Phosphoprotein</keyword>
<evidence type="ECO:0000256" key="3">
    <source>
        <dbReference type="PROSITE-ProRule" id="PRU00169"/>
    </source>
</evidence>
<dbReference type="NCBIfam" id="TIGR00229">
    <property type="entry name" value="sensory_box"/>
    <property type="match status" value="1"/>
</dbReference>
<dbReference type="Pfam" id="PF08448">
    <property type="entry name" value="PAS_4"/>
    <property type="match status" value="1"/>
</dbReference>
<dbReference type="Proteomes" id="UP001549047">
    <property type="component" value="Unassembled WGS sequence"/>
</dbReference>
<dbReference type="PROSITE" id="PS50112">
    <property type="entry name" value="PAS"/>
    <property type="match status" value="1"/>
</dbReference>
<dbReference type="InterPro" id="IPR011006">
    <property type="entry name" value="CheY-like_superfamily"/>
</dbReference>
<evidence type="ECO:0000259" key="4">
    <source>
        <dbReference type="PROSITE" id="PS50110"/>
    </source>
</evidence>
<dbReference type="SMART" id="SM00091">
    <property type="entry name" value="PAS"/>
    <property type="match status" value="1"/>
</dbReference>
<feature type="modified residue" description="4-aspartylphosphate" evidence="3">
    <location>
        <position position="477"/>
    </location>
</feature>
<organism evidence="6 7">
    <name type="scientific">Rhizobium aquaticum</name>
    <dbReference type="NCBI Taxonomy" id="1549636"/>
    <lineage>
        <taxon>Bacteria</taxon>
        <taxon>Pseudomonadati</taxon>
        <taxon>Pseudomonadota</taxon>
        <taxon>Alphaproteobacteria</taxon>
        <taxon>Hyphomicrobiales</taxon>
        <taxon>Rhizobiaceae</taxon>
        <taxon>Rhizobium/Agrobacterium group</taxon>
        <taxon>Rhizobium</taxon>
    </lineage>
</organism>
<gene>
    <name evidence="6" type="ORF">ABID16_003574</name>
</gene>
<proteinExistence type="predicted"/>
<dbReference type="Pfam" id="PF00072">
    <property type="entry name" value="Response_reg"/>
    <property type="match status" value="1"/>
</dbReference>
<name>A0ABV2J3C0_9HYPH</name>
<dbReference type="Gene3D" id="3.40.50.2300">
    <property type="match status" value="1"/>
</dbReference>
<dbReference type="Gene3D" id="3.30.450.20">
    <property type="entry name" value="PAS domain"/>
    <property type="match status" value="1"/>
</dbReference>
<dbReference type="PROSITE" id="PS50110">
    <property type="entry name" value="RESPONSE_REGULATORY"/>
    <property type="match status" value="1"/>
</dbReference>
<evidence type="ECO:0000259" key="5">
    <source>
        <dbReference type="PROSITE" id="PS50112"/>
    </source>
</evidence>
<dbReference type="InterPro" id="IPR001789">
    <property type="entry name" value="Sig_transdc_resp-reg_receiver"/>
</dbReference>
<keyword evidence="2" id="KW-0902">Two-component regulatory system</keyword>
<reference evidence="6 7" key="1">
    <citation type="submission" date="2024-06" db="EMBL/GenBank/DDBJ databases">
        <title>Genomic Encyclopedia of Type Strains, Phase IV (KMG-IV): sequencing the most valuable type-strain genomes for metagenomic binning, comparative biology and taxonomic classification.</title>
        <authorList>
            <person name="Goeker M."/>
        </authorList>
    </citation>
    <scope>NUCLEOTIDE SEQUENCE [LARGE SCALE GENOMIC DNA]</scope>
    <source>
        <strain evidence="6 7">DSM 29780</strain>
    </source>
</reference>
<protein>
    <submittedName>
        <fullName evidence="6">PAS domain S-box-containing protein</fullName>
    </submittedName>
</protein>
<dbReference type="CDD" id="cd00130">
    <property type="entry name" value="PAS"/>
    <property type="match status" value="1"/>
</dbReference>
<dbReference type="CDD" id="cd17546">
    <property type="entry name" value="REC_hyHK_CKI1_RcsC-like"/>
    <property type="match status" value="1"/>
</dbReference>